<dbReference type="Proteomes" id="UP000216207">
    <property type="component" value="Unassembled WGS sequence"/>
</dbReference>
<reference evidence="5 6" key="1">
    <citation type="submission" date="2017-07" db="EMBL/GenBank/DDBJ databases">
        <title>Isolation and whole genome analysis of endospore-forming bacteria from heroin.</title>
        <authorList>
            <person name="Kalinowski J."/>
            <person name="Ahrens B."/>
            <person name="Al-Dilaimi A."/>
            <person name="Winkler A."/>
            <person name="Wibberg D."/>
            <person name="Schleenbecker U."/>
            <person name="Ruckert C."/>
            <person name="Wolfel R."/>
            <person name="Grass G."/>
        </authorList>
    </citation>
    <scope>NUCLEOTIDE SEQUENCE [LARGE SCALE GENOMIC DNA]</scope>
    <source>
        <strain evidence="5 6">7539</strain>
    </source>
</reference>
<dbReference type="EMBL" id="NPCC01000006">
    <property type="protein sequence ID" value="PAE89831.1"/>
    <property type="molecule type" value="Genomic_DNA"/>
</dbReference>
<dbReference type="Gene3D" id="1.20.120.580">
    <property type="entry name" value="bsu32300-like"/>
    <property type="match status" value="1"/>
</dbReference>
<name>A0A268P2D2_SHOCL</name>
<evidence type="ECO:0008006" key="7">
    <source>
        <dbReference type="Google" id="ProtNLM"/>
    </source>
</evidence>
<dbReference type="InterPro" id="IPR008201">
    <property type="entry name" value="HepT-like"/>
</dbReference>
<comment type="similarity">
    <text evidence="4">Belongs to the HepT RNase toxin family.</text>
</comment>
<dbReference type="InterPro" id="IPR052379">
    <property type="entry name" value="Type_VII_TA_RNase"/>
</dbReference>
<dbReference type="GO" id="GO:0004540">
    <property type="term" value="F:RNA nuclease activity"/>
    <property type="evidence" value="ECO:0007669"/>
    <property type="project" value="InterPro"/>
</dbReference>
<dbReference type="GO" id="GO:0016787">
    <property type="term" value="F:hydrolase activity"/>
    <property type="evidence" value="ECO:0007669"/>
    <property type="project" value="UniProtKB-KW"/>
</dbReference>
<dbReference type="PANTHER" id="PTHR33397">
    <property type="entry name" value="UPF0331 PROTEIN YUTE"/>
    <property type="match status" value="1"/>
</dbReference>
<proteinExistence type="inferred from homology"/>
<evidence type="ECO:0000256" key="4">
    <source>
        <dbReference type="ARBA" id="ARBA00024207"/>
    </source>
</evidence>
<evidence type="ECO:0000256" key="1">
    <source>
        <dbReference type="ARBA" id="ARBA00022649"/>
    </source>
</evidence>
<dbReference type="AlphaFoldDB" id="A0A268P2D2"/>
<evidence type="ECO:0000256" key="2">
    <source>
        <dbReference type="ARBA" id="ARBA00022722"/>
    </source>
</evidence>
<dbReference type="Pfam" id="PF01934">
    <property type="entry name" value="HepT-like"/>
    <property type="match status" value="1"/>
</dbReference>
<evidence type="ECO:0000256" key="3">
    <source>
        <dbReference type="ARBA" id="ARBA00022801"/>
    </source>
</evidence>
<dbReference type="RefSeq" id="WP_095326287.1">
    <property type="nucleotide sequence ID" value="NZ_NPCC01000006.1"/>
</dbReference>
<comment type="caution">
    <text evidence="5">The sequence shown here is derived from an EMBL/GenBank/DDBJ whole genome shotgun (WGS) entry which is preliminary data.</text>
</comment>
<organism evidence="5 6">
    <name type="scientific">Shouchella clausii</name>
    <name type="common">Alkalihalobacillus clausii</name>
    <dbReference type="NCBI Taxonomy" id="79880"/>
    <lineage>
        <taxon>Bacteria</taxon>
        <taxon>Bacillati</taxon>
        <taxon>Bacillota</taxon>
        <taxon>Bacilli</taxon>
        <taxon>Bacillales</taxon>
        <taxon>Bacillaceae</taxon>
        <taxon>Shouchella</taxon>
    </lineage>
</organism>
<keyword evidence="1" id="KW-1277">Toxin-antitoxin system</keyword>
<accession>A0A268P2D2</accession>
<keyword evidence="3" id="KW-0378">Hydrolase</keyword>
<evidence type="ECO:0000313" key="6">
    <source>
        <dbReference type="Proteomes" id="UP000216207"/>
    </source>
</evidence>
<dbReference type="InterPro" id="IPR037038">
    <property type="entry name" value="HepT-like_sf"/>
</dbReference>
<sequence length="150" mass="17258">MYFVDRKRIEQTLNYMEHLLKMMKEEAFGTSDKDRLALERTASVLIEAVIDVGNQMIDAFIMRDPGGYEDIIDILLDEKVITDETAAGLKQLIRRRKALVYQYASLEANGVWSWLQESQPSLEAFPPAVRQYLKNELGVITAFLPDKDTR</sequence>
<dbReference type="GO" id="GO:0110001">
    <property type="term" value="C:toxin-antitoxin complex"/>
    <property type="evidence" value="ECO:0007669"/>
    <property type="project" value="InterPro"/>
</dbReference>
<dbReference type="PANTHER" id="PTHR33397:SF5">
    <property type="entry name" value="RNASE YUTE-RELATED"/>
    <property type="match status" value="1"/>
</dbReference>
<gene>
    <name evidence="5" type="ORF">CHH72_06125</name>
</gene>
<protein>
    <recommendedName>
        <fullName evidence="7">DUF86 domain-containing protein</fullName>
    </recommendedName>
</protein>
<keyword evidence="2" id="KW-0540">Nuclease</keyword>
<evidence type="ECO:0000313" key="5">
    <source>
        <dbReference type="EMBL" id="PAE89831.1"/>
    </source>
</evidence>